<name>A0A8J5TC13_ZIZPA</name>
<dbReference type="EMBL" id="JAAALK010000282">
    <property type="protein sequence ID" value="KAG8077828.1"/>
    <property type="molecule type" value="Genomic_DNA"/>
</dbReference>
<evidence type="ECO:0000313" key="3">
    <source>
        <dbReference type="Proteomes" id="UP000729402"/>
    </source>
</evidence>
<evidence type="ECO:0000256" key="1">
    <source>
        <dbReference type="SAM" id="MobiDB-lite"/>
    </source>
</evidence>
<proteinExistence type="predicted"/>
<evidence type="ECO:0000313" key="2">
    <source>
        <dbReference type="EMBL" id="KAG8077828.1"/>
    </source>
</evidence>
<gene>
    <name evidence="2" type="ORF">GUJ93_ZPchr0007g4052</name>
</gene>
<keyword evidence="3" id="KW-1185">Reference proteome</keyword>
<feature type="region of interest" description="Disordered" evidence="1">
    <location>
        <begin position="1"/>
        <end position="22"/>
    </location>
</feature>
<organism evidence="2 3">
    <name type="scientific">Zizania palustris</name>
    <name type="common">Northern wild rice</name>
    <dbReference type="NCBI Taxonomy" id="103762"/>
    <lineage>
        <taxon>Eukaryota</taxon>
        <taxon>Viridiplantae</taxon>
        <taxon>Streptophyta</taxon>
        <taxon>Embryophyta</taxon>
        <taxon>Tracheophyta</taxon>
        <taxon>Spermatophyta</taxon>
        <taxon>Magnoliopsida</taxon>
        <taxon>Liliopsida</taxon>
        <taxon>Poales</taxon>
        <taxon>Poaceae</taxon>
        <taxon>BOP clade</taxon>
        <taxon>Oryzoideae</taxon>
        <taxon>Oryzeae</taxon>
        <taxon>Zizaniinae</taxon>
        <taxon>Zizania</taxon>
    </lineage>
</organism>
<accession>A0A8J5TC13</accession>
<reference evidence="2" key="2">
    <citation type="submission" date="2021-02" db="EMBL/GenBank/DDBJ databases">
        <authorList>
            <person name="Kimball J.A."/>
            <person name="Haas M.W."/>
            <person name="Macchietto M."/>
            <person name="Kono T."/>
            <person name="Duquette J."/>
            <person name="Shao M."/>
        </authorList>
    </citation>
    <scope>NUCLEOTIDE SEQUENCE</scope>
    <source>
        <tissue evidence="2">Fresh leaf tissue</tissue>
    </source>
</reference>
<dbReference type="Proteomes" id="UP000729402">
    <property type="component" value="Unassembled WGS sequence"/>
</dbReference>
<comment type="caution">
    <text evidence="2">The sequence shown here is derived from an EMBL/GenBank/DDBJ whole genome shotgun (WGS) entry which is preliminary data.</text>
</comment>
<reference evidence="2" key="1">
    <citation type="journal article" date="2021" name="bioRxiv">
        <title>Whole Genome Assembly and Annotation of Northern Wild Rice, Zizania palustris L., Supports a Whole Genome Duplication in the Zizania Genus.</title>
        <authorList>
            <person name="Haas M."/>
            <person name="Kono T."/>
            <person name="Macchietto M."/>
            <person name="Millas R."/>
            <person name="McGilp L."/>
            <person name="Shao M."/>
            <person name="Duquette J."/>
            <person name="Hirsch C.N."/>
            <person name="Kimball J."/>
        </authorList>
    </citation>
    <scope>NUCLEOTIDE SEQUENCE</scope>
    <source>
        <tissue evidence="2">Fresh leaf tissue</tissue>
    </source>
</reference>
<dbReference type="AlphaFoldDB" id="A0A8J5TC13"/>
<sequence>MALAEPRPRGSGGGQKRSKCGTVDGGVVNFSAPALASSRGFGRLDLVVVGGRRQRLHLLPLGDGTGEGVAGDGCALLDGSTRLATPASDSWRGREVEGEKVVKRRFIRLTV</sequence>
<protein>
    <submittedName>
        <fullName evidence="2">Uncharacterized protein</fullName>
    </submittedName>
</protein>